<evidence type="ECO:0000256" key="6">
    <source>
        <dbReference type="ARBA" id="ARBA00022777"/>
    </source>
</evidence>
<dbReference type="InterPro" id="IPR050482">
    <property type="entry name" value="Sensor_HK_TwoCompSys"/>
</dbReference>
<feature type="domain" description="Signal transduction histidine kinase subgroup 3 dimerisation and phosphoacceptor" evidence="11">
    <location>
        <begin position="208"/>
        <end position="272"/>
    </location>
</feature>
<keyword evidence="10" id="KW-0472">Membrane</keyword>
<keyword evidence="10" id="KW-1133">Transmembrane helix</keyword>
<keyword evidence="4" id="KW-0808">Transferase</keyword>
<evidence type="ECO:0000313" key="13">
    <source>
        <dbReference type="Proteomes" id="UP001432222"/>
    </source>
</evidence>
<dbReference type="CDD" id="cd16917">
    <property type="entry name" value="HATPase_UhpB-NarQ-NarX-like"/>
    <property type="match status" value="1"/>
</dbReference>
<keyword evidence="8" id="KW-0902">Two-component regulatory system</keyword>
<feature type="transmembrane region" description="Helical" evidence="10">
    <location>
        <begin position="137"/>
        <end position="156"/>
    </location>
</feature>
<evidence type="ECO:0000256" key="7">
    <source>
        <dbReference type="ARBA" id="ARBA00022840"/>
    </source>
</evidence>
<keyword evidence="5" id="KW-0547">Nucleotide-binding</keyword>
<evidence type="ECO:0000256" key="2">
    <source>
        <dbReference type="ARBA" id="ARBA00012438"/>
    </source>
</evidence>
<sequence length="454" mass="46586">MPADSSVDTAYGRSTVPVIAVPASRSGASRLRVPRRSVGVVAALFVFALALLAHPGQRAVALLLAGMAAAAVLVAAVPWPRGRVSLAGAVGGVAAASLLLDLVYPGPYRLPAFWLPFEWAALLVLAGRVVRRARGRWAGPVGVLVVMAVVAVPLRFTVRTPNGGWTASVLAVLTSGVPLAVVVGASLYLRVLDARRERAVAKARREQRLEVARGLHDFVAHEITGIVLEVQAGQLPGDQGPEETAALLRRLEEAGLRALDSMDAMVGALRESREVGGNGAGDGGDGGDGAADSGGEIAGPAGAIGATRVYGLADLPELVGRFDRTGPTRARLEAAREAAGLLSGEAEGAAYAVVLEALTNVRRHAPDAAEAVVRVEVQAAEGGMAGVVRVSVSNDGKAAGGVRGLRRLRDSGGTGLPGLVERLAVYGGTVESGPLEPAPLRPTGWRTSCELPVR</sequence>
<evidence type="ECO:0000256" key="5">
    <source>
        <dbReference type="ARBA" id="ARBA00022741"/>
    </source>
</evidence>
<evidence type="ECO:0000259" key="11">
    <source>
        <dbReference type="Pfam" id="PF07730"/>
    </source>
</evidence>
<dbReference type="RefSeq" id="WP_328953609.1">
    <property type="nucleotide sequence ID" value="NZ_CP108110.1"/>
</dbReference>
<evidence type="ECO:0000256" key="3">
    <source>
        <dbReference type="ARBA" id="ARBA00022553"/>
    </source>
</evidence>
<dbReference type="InterPro" id="IPR036890">
    <property type="entry name" value="HATPase_C_sf"/>
</dbReference>
<feature type="transmembrane region" description="Helical" evidence="10">
    <location>
        <begin position="33"/>
        <end position="53"/>
    </location>
</feature>
<evidence type="ECO:0000256" key="10">
    <source>
        <dbReference type="SAM" id="Phobius"/>
    </source>
</evidence>
<keyword evidence="10" id="KW-0812">Transmembrane</keyword>
<accession>A0ABZ1TUF1</accession>
<feature type="compositionally biased region" description="Gly residues" evidence="9">
    <location>
        <begin position="276"/>
        <end position="289"/>
    </location>
</feature>
<dbReference type="Proteomes" id="UP001432222">
    <property type="component" value="Chromosome"/>
</dbReference>
<dbReference type="Gene3D" id="3.30.565.10">
    <property type="entry name" value="Histidine kinase-like ATPase, C-terminal domain"/>
    <property type="match status" value="1"/>
</dbReference>
<comment type="catalytic activity">
    <reaction evidence="1">
        <text>ATP + protein L-histidine = ADP + protein N-phospho-L-histidine.</text>
        <dbReference type="EC" id="2.7.13.3"/>
    </reaction>
</comment>
<evidence type="ECO:0000256" key="4">
    <source>
        <dbReference type="ARBA" id="ARBA00022679"/>
    </source>
</evidence>
<evidence type="ECO:0000256" key="9">
    <source>
        <dbReference type="SAM" id="MobiDB-lite"/>
    </source>
</evidence>
<dbReference type="Gene3D" id="1.20.5.1930">
    <property type="match status" value="1"/>
</dbReference>
<protein>
    <recommendedName>
        <fullName evidence="2">histidine kinase</fullName>
        <ecNumber evidence="2">2.7.13.3</ecNumber>
    </recommendedName>
</protein>
<dbReference type="Pfam" id="PF07730">
    <property type="entry name" value="HisKA_3"/>
    <property type="match status" value="1"/>
</dbReference>
<dbReference type="EC" id="2.7.13.3" evidence="2"/>
<keyword evidence="6 12" id="KW-0418">Kinase</keyword>
<reference evidence="12" key="1">
    <citation type="submission" date="2022-10" db="EMBL/GenBank/DDBJ databases">
        <title>The complete genomes of actinobacterial strains from the NBC collection.</title>
        <authorList>
            <person name="Joergensen T.S."/>
            <person name="Alvarez Arevalo M."/>
            <person name="Sterndorff E.B."/>
            <person name="Faurdal D."/>
            <person name="Vuksanovic O."/>
            <person name="Mourched A.-S."/>
            <person name="Charusanti P."/>
            <person name="Shaw S."/>
            <person name="Blin K."/>
            <person name="Weber T."/>
        </authorList>
    </citation>
    <scope>NUCLEOTIDE SEQUENCE</scope>
    <source>
        <strain evidence="12">NBC_00222</strain>
    </source>
</reference>
<dbReference type="PANTHER" id="PTHR24421:SF10">
    <property type="entry name" value="NITRATE_NITRITE SENSOR PROTEIN NARQ"/>
    <property type="match status" value="1"/>
</dbReference>
<name>A0ABZ1TUF1_9ACTN</name>
<keyword evidence="13" id="KW-1185">Reference proteome</keyword>
<evidence type="ECO:0000256" key="8">
    <source>
        <dbReference type="ARBA" id="ARBA00023012"/>
    </source>
</evidence>
<organism evidence="12 13">
    <name type="scientific">Kitasatospora purpeofusca</name>
    <dbReference type="NCBI Taxonomy" id="67352"/>
    <lineage>
        <taxon>Bacteria</taxon>
        <taxon>Bacillati</taxon>
        <taxon>Actinomycetota</taxon>
        <taxon>Actinomycetes</taxon>
        <taxon>Kitasatosporales</taxon>
        <taxon>Streptomycetaceae</taxon>
        <taxon>Kitasatospora</taxon>
    </lineage>
</organism>
<dbReference type="PANTHER" id="PTHR24421">
    <property type="entry name" value="NITRATE/NITRITE SENSOR PROTEIN NARX-RELATED"/>
    <property type="match status" value="1"/>
</dbReference>
<evidence type="ECO:0000256" key="1">
    <source>
        <dbReference type="ARBA" id="ARBA00000085"/>
    </source>
</evidence>
<feature type="transmembrane region" description="Helical" evidence="10">
    <location>
        <begin position="110"/>
        <end position="130"/>
    </location>
</feature>
<feature type="region of interest" description="Disordered" evidence="9">
    <location>
        <begin position="273"/>
        <end position="295"/>
    </location>
</feature>
<keyword evidence="3" id="KW-0597">Phosphoprotein</keyword>
<dbReference type="EMBL" id="CP108110">
    <property type="protein sequence ID" value="WUQ82556.1"/>
    <property type="molecule type" value="Genomic_DNA"/>
</dbReference>
<feature type="transmembrane region" description="Helical" evidence="10">
    <location>
        <begin position="84"/>
        <end position="104"/>
    </location>
</feature>
<dbReference type="GO" id="GO:0016301">
    <property type="term" value="F:kinase activity"/>
    <property type="evidence" value="ECO:0007669"/>
    <property type="project" value="UniProtKB-KW"/>
</dbReference>
<dbReference type="InterPro" id="IPR011712">
    <property type="entry name" value="Sig_transdc_His_kin_sub3_dim/P"/>
</dbReference>
<keyword evidence="7" id="KW-0067">ATP-binding</keyword>
<proteinExistence type="predicted"/>
<gene>
    <name evidence="12" type="ORF">OHA16_05920</name>
</gene>
<evidence type="ECO:0000313" key="12">
    <source>
        <dbReference type="EMBL" id="WUQ82556.1"/>
    </source>
</evidence>
<feature type="transmembrane region" description="Helical" evidence="10">
    <location>
        <begin position="59"/>
        <end position="77"/>
    </location>
</feature>
<feature type="transmembrane region" description="Helical" evidence="10">
    <location>
        <begin position="168"/>
        <end position="189"/>
    </location>
</feature>